<dbReference type="EMBL" id="JABCJF010000007">
    <property type="protein sequence ID" value="NMR35328.1"/>
    <property type="molecule type" value="Genomic_DNA"/>
</dbReference>
<evidence type="ECO:0000313" key="2">
    <source>
        <dbReference type="Proteomes" id="UP000548067"/>
    </source>
</evidence>
<name>A0A848N9C4_9FLAO</name>
<proteinExistence type="predicted"/>
<evidence type="ECO:0000313" key="1">
    <source>
        <dbReference type="EMBL" id="NMR35328.1"/>
    </source>
</evidence>
<dbReference type="RefSeq" id="WP_169321934.1">
    <property type="nucleotide sequence ID" value="NZ_JABCJF010000007.1"/>
</dbReference>
<comment type="caution">
    <text evidence="1">The sequence shown here is derived from an EMBL/GenBank/DDBJ whole genome shotgun (WGS) entry which is preliminary data.</text>
</comment>
<sequence>MVHFNFLSDLGKIDLLSKNELEMHFHKTGQWHLLVLDTSVCLDIVSLVKHGKNSKAEKTKIFNLIEYSQKNDIEHFDFFALLESSYNRNTLEIQYDKFEDFQSILYFAFNIPIKKFRRLDFDFYRDFHIKVEEKLDENFMRSLVESRLNPYYAGLLKICEIAQSGLSHSKAEKNILTFLDWMENDFGFIIGPQYRLALQVFGGDSKYRGMLKLGSKKEIIIKETLKTAWDILHAQISCNNELISELVDRNVRPIFVTKDNKLFDLMAPRVGSYMSNSSSKVALVDLTESPLIYSKDFIAKLNSRISKRFNERFFKEDDIDNDEVKKIIKELEDKIL</sequence>
<reference evidence="1 2" key="1">
    <citation type="submission" date="2020-04" db="EMBL/GenBank/DDBJ databases">
        <title>Genome analysis and antimicrobial resistance characteristics of Chryseobacterium aquaticum isolated from farmed salmonids.</title>
        <authorList>
            <person name="Saticioglu I.B."/>
            <person name="Duman M."/>
            <person name="Altun S."/>
        </authorList>
    </citation>
    <scope>NUCLEOTIDE SEQUENCE [LARGE SCALE GENOMIC DNA]</scope>
    <source>
        <strain evidence="1 2">C-174</strain>
    </source>
</reference>
<protein>
    <submittedName>
        <fullName evidence="1">Uncharacterized protein</fullName>
    </submittedName>
</protein>
<dbReference type="Proteomes" id="UP000548067">
    <property type="component" value="Unassembled WGS sequence"/>
</dbReference>
<dbReference type="AlphaFoldDB" id="A0A848N9C4"/>
<gene>
    <name evidence="1" type="ORF">HIO71_14165</name>
</gene>
<organism evidence="1 2">
    <name type="scientific">Chryseobacterium aquaticum</name>
    <dbReference type="NCBI Taxonomy" id="452084"/>
    <lineage>
        <taxon>Bacteria</taxon>
        <taxon>Pseudomonadati</taxon>
        <taxon>Bacteroidota</taxon>
        <taxon>Flavobacteriia</taxon>
        <taxon>Flavobacteriales</taxon>
        <taxon>Weeksellaceae</taxon>
        <taxon>Chryseobacterium group</taxon>
        <taxon>Chryseobacterium</taxon>
    </lineage>
</organism>
<accession>A0A848N9C4</accession>